<dbReference type="InterPro" id="IPR001936">
    <property type="entry name" value="RasGAP_dom"/>
</dbReference>
<name>A0ABQ0DIX8_9EUKA</name>
<feature type="domain" description="Ras-GAP" evidence="4">
    <location>
        <begin position="32"/>
        <end position="222"/>
    </location>
</feature>
<dbReference type="Pfam" id="PF00023">
    <property type="entry name" value="Ank"/>
    <property type="match status" value="1"/>
</dbReference>
<dbReference type="SUPFAM" id="SSF48350">
    <property type="entry name" value="GTPase activation domain, GAP"/>
    <property type="match status" value="1"/>
</dbReference>
<dbReference type="SUPFAM" id="SSF48403">
    <property type="entry name" value="Ankyrin repeat"/>
    <property type="match status" value="1"/>
</dbReference>
<comment type="caution">
    <text evidence="5">The sequence shown here is derived from an EMBL/GenBank/DDBJ whole genome shotgun (WGS) entry which is preliminary data.</text>
</comment>
<dbReference type="InterPro" id="IPR039360">
    <property type="entry name" value="Ras_GTPase"/>
</dbReference>
<evidence type="ECO:0000256" key="1">
    <source>
        <dbReference type="ARBA" id="ARBA00022468"/>
    </source>
</evidence>
<keyword evidence="6" id="KW-1185">Reference proteome</keyword>
<feature type="repeat" description="ANK" evidence="2">
    <location>
        <begin position="469"/>
        <end position="507"/>
    </location>
</feature>
<dbReference type="SMART" id="SM00248">
    <property type="entry name" value="ANK"/>
    <property type="match status" value="4"/>
</dbReference>
<evidence type="ECO:0000256" key="3">
    <source>
        <dbReference type="SAM" id="MobiDB-lite"/>
    </source>
</evidence>
<dbReference type="Proteomes" id="UP001628156">
    <property type="component" value="Unassembled WGS sequence"/>
</dbReference>
<feature type="region of interest" description="Disordered" evidence="3">
    <location>
        <begin position="537"/>
        <end position="566"/>
    </location>
</feature>
<gene>
    <name evidence="5" type="ORF">ENUP19_0121G0163</name>
</gene>
<keyword evidence="2" id="KW-0040">ANK repeat</keyword>
<dbReference type="PANTHER" id="PTHR10194">
    <property type="entry name" value="RAS GTPASE-ACTIVATING PROTEINS"/>
    <property type="match status" value="1"/>
</dbReference>
<dbReference type="InterPro" id="IPR008936">
    <property type="entry name" value="Rho_GTPase_activation_prot"/>
</dbReference>
<evidence type="ECO:0000256" key="2">
    <source>
        <dbReference type="PROSITE-ProRule" id="PRU00023"/>
    </source>
</evidence>
<organism evidence="5 6">
    <name type="scientific">Entamoeba nuttalli</name>
    <dbReference type="NCBI Taxonomy" id="412467"/>
    <lineage>
        <taxon>Eukaryota</taxon>
        <taxon>Amoebozoa</taxon>
        <taxon>Evosea</taxon>
        <taxon>Archamoebae</taxon>
        <taxon>Mastigamoebida</taxon>
        <taxon>Entamoebidae</taxon>
        <taxon>Entamoeba</taxon>
    </lineage>
</organism>
<feature type="region of interest" description="Disordered" evidence="3">
    <location>
        <begin position="584"/>
        <end position="604"/>
    </location>
</feature>
<evidence type="ECO:0000313" key="6">
    <source>
        <dbReference type="Proteomes" id="UP001628156"/>
    </source>
</evidence>
<evidence type="ECO:0000313" key="5">
    <source>
        <dbReference type="EMBL" id="GAB1222802.1"/>
    </source>
</evidence>
<dbReference type="PROSITE" id="PS50018">
    <property type="entry name" value="RAS_GTPASE_ACTIV_2"/>
    <property type="match status" value="1"/>
</dbReference>
<dbReference type="Gene3D" id="1.25.40.20">
    <property type="entry name" value="Ankyrin repeat-containing domain"/>
    <property type="match status" value="1"/>
</dbReference>
<proteinExistence type="predicted"/>
<sequence>MTTASIDLFQRLFIGDDGYQLMVEIAKQLSCDSLGMIQEILTFYEAHKQTLHFLDYLIHLEISKSENGTMFRGNSFCSRCLTVYTLMTMSNQYVISFLEEPMTKVLKGEYTNLEINPDFAIGPIDESIFKLKEIVQIFITRIIDTINLWPESYRYLCYSLYSECEKTNTLQPLQCVSGFLLLRVICPAIMQPHKTGFCNEKPNNDIMRGLIMICKVIQNIANGTLPHEPYMKCLNEFISKETIALQFALEKISLIRPTKFSFVPIKEKELESAMNSIIIIWKNNIKNVDNYLQQNCSNEFKELAHAVIKYSSKGYLKRKRIMNKKMKEDIAINQLFNEAKQGSVTEVQTIIKKYPEIIDCTDVDMMTPLHYACVFKNIPVALFLYNKGSSLYLQDAMGFSALHYACQANLIDLLNLIKESNFVDVGMTNEEGNSCLHYLVQHEFTQFHFQFLNYLTSKDEAIINIQNYAGDSPLHYAVSIALNNIEAGRSTISALIQHGADCHLKNMKGKTPMDLVQEKGRTDLEIVMMSETVVKPSTVLPESPSDDQFRLRSNSGGKKTTRRNSLLLHRSPASPRLLAAYQSRGSLSRKQPFEGSTSSPVLLK</sequence>
<dbReference type="InterPro" id="IPR002110">
    <property type="entry name" value="Ankyrin_rpt"/>
</dbReference>
<dbReference type="EMBL" id="BAAFRS010000121">
    <property type="protein sequence ID" value="GAB1222802.1"/>
    <property type="molecule type" value="Genomic_DNA"/>
</dbReference>
<feature type="repeat" description="ANK" evidence="2">
    <location>
        <begin position="364"/>
        <end position="396"/>
    </location>
</feature>
<accession>A0ABQ0DIX8</accession>
<dbReference type="Gene3D" id="1.10.506.10">
    <property type="entry name" value="GTPase Activation - p120gap, domain 1"/>
    <property type="match status" value="1"/>
</dbReference>
<dbReference type="InterPro" id="IPR036770">
    <property type="entry name" value="Ankyrin_rpt-contain_sf"/>
</dbReference>
<protein>
    <recommendedName>
        <fullName evidence="4">Ras-GAP domain-containing protein</fullName>
    </recommendedName>
</protein>
<keyword evidence="1" id="KW-0343">GTPase activation</keyword>
<dbReference type="CDD" id="cd05392">
    <property type="entry name" value="RasGAP_Neurofibromin_like"/>
    <property type="match status" value="1"/>
</dbReference>
<dbReference type="SMART" id="SM00323">
    <property type="entry name" value="RasGAP"/>
    <property type="match status" value="1"/>
</dbReference>
<reference evidence="5 6" key="1">
    <citation type="journal article" date="2019" name="PLoS Negl. Trop. Dis.">
        <title>Whole genome sequencing of Entamoeba nuttalli reveals mammalian host-related molecular signatures and a novel octapeptide-repeat surface protein.</title>
        <authorList>
            <person name="Tanaka M."/>
            <person name="Makiuchi T."/>
            <person name="Komiyama T."/>
            <person name="Shiina T."/>
            <person name="Osaki K."/>
            <person name="Tachibana H."/>
        </authorList>
    </citation>
    <scope>NUCLEOTIDE SEQUENCE [LARGE SCALE GENOMIC DNA]</scope>
    <source>
        <strain evidence="5 6">P19-061405</strain>
    </source>
</reference>
<dbReference type="Pfam" id="PF12796">
    <property type="entry name" value="Ank_2"/>
    <property type="match status" value="1"/>
</dbReference>
<dbReference type="PROSITE" id="PS50088">
    <property type="entry name" value="ANK_REPEAT"/>
    <property type="match status" value="2"/>
</dbReference>
<dbReference type="Pfam" id="PF00616">
    <property type="entry name" value="RasGAP"/>
    <property type="match status" value="1"/>
</dbReference>
<evidence type="ECO:0000259" key="4">
    <source>
        <dbReference type="PROSITE" id="PS50018"/>
    </source>
</evidence>